<keyword evidence="1" id="KW-0472">Membrane</keyword>
<sequence length="76" mass="8771">MESFFSLLFLIGAYFLTSLALVQGYIPFTNRMELTRAKKSYPLSYLRKIMGISILIASFLALIMFYFFIYSSEAIS</sequence>
<evidence type="ECO:0000313" key="2">
    <source>
        <dbReference type="EMBL" id="SDZ19367.1"/>
    </source>
</evidence>
<feature type="transmembrane region" description="Helical" evidence="1">
    <location>
        <begin position="6"/>
        <end position="28"/>
    </location>
</feature>
<accession>A0A1H3R116</accession>
<keyword evidence="1" id="KW-0812">Transmembrane</keyword>
<keyword evidence="3" id="KW-1185">Reference proteome</keyword>
<dbReference type="EMBL" id="FNQC01000007">
    <property type="protein sequence ID" value="SDZ19367.1"/>
    <property type="molecule type" value="Genomic_DNA"/>
</dbReference>
<feature type="transmembrane region" description="Helical" evidence="1">
    <location>
        <begin position="49"/>
        <end position="69"/>
    </location>
</feature>
<keyword evidence="1" id="KW-1133">Transmembrane helix</keyword>
<evidence type="ECO:0000256" key="1">
    <source>
        <dbReference type="SAM" id="Phobius"/>
    </source>
</evidence>
<dbReference type="Proteomes" id="UP000199663">
    <property type="component" value="Unassembled WGS sequence"/>
</dbReference>
<organism evidence="2 3">
    <name type="scientific">Rhodonellum ikkaensis</name>
    <dbReference type="NCBI Taxonomy" id="336829"/>
    <lineage>
        <taxon>Bacteria</taxon>
        <taxon>Pseudomonadati</taxon>
        <taxon>Bacteroidota</taxon>
        <taxon>Cytophagia</taxon>
        <taxon>Cytophagales</taxon>
        <taxon>Cytophagaceae</taxon>
        <taxon>Rhodonellum</taxon>
    </lineage>
</organism>
<evidence type="ECO:0000313" key="3">
    <source>
        <dbReference type="Proteomes" id="UP000199663"/>
    </source>
</evidence>
<comment type="caution">
    <text evidence="2">The sequence shown here is derived from an EMBL/GenBank/DDBJ whole genome shotgun (WGS) entry which is preliminary data.</text>
</comment>
<reference evidence="2 3" key="1">
    <citation type="submission" date="2016-10" db="EMBL/GenBank/DDBJ databases">
        <authorList>
            <person name="Varghese N."/>
            <person name="Submissions S."/>
        </authorList>
    </citation>
    <scope>NUCLEOTIDE SEQUENCE [LARGE SCALE GENOMIC DNA]</scope>
    <source>
        <strain evidence="2 3">DSM 17997</strain>
    </source>
</reference>
<protein>
    <submittedName>
        <fullName evidence="2">Uncharacterized protein</fullName>
    </submittedName>
</protein>
<name>A0A1H3R116_9BACT</name>
<proteinExistence type="predicted"/>
<gene>
    <name evidence="2" type="ORF">SAMN05444412_107127</name>
</gene>